<dbReference type="RefSeq" id="WP_345224206.1">
    <property type="nucleotide sequence ID" value="NZ_BAABHA010000006.1"/>
</dbReference>
<dbReference type="EMBL" id="BAABHA010000006">
    <property type="protein sequence ID" value="GAA4382269.1"/>
    <property type="molecule type" value="Genomic_DNA"/>
</dbReference>
<reference evidence="2" key="1">
    <citation type="journal article" date="2019" name="Int. J. Syst. Evol. Microbiol.">
        <title>The Global Catalogue of Microorganisms (GCM) 10K type strain sequencing project: providing services to taxonomists for standard genome sequencing and annotation.</title>
        <authorList>
            <consortium name="The Broad Institute Genomics Platform"/>
            <consortium name="The Broad Institute Genome Sequencing Center for Infectious Disease"/>
            <person name="Wu L."/>
            <person name="Ma J."/>
        </authorList>
    </citation>
    <scope>NUCLEOTIDE SEQUENCE [LARGE SCALE GENOMIC DNA]</scope>
    <source>
        <strain evidence="2">JCM 17924</strain>
    </source>
</reference>
<sequence length="265" mass="31009">MSFSKIESQNYFENTVIVDLGSSWEVVKDSELKQLSLSSVHQHVLKEKLHDDALAFYYKGSLSLKEGLVGVRNRLYSWATVKLYYSIFYLLRCSLALKGVFFLRHMRELMYCNLNTSNSLTQLPAMYKTDHRVTMYVVSNILTAYDFIQSNTINGMNAYEWMMQKREEINYKFKTFSEPDAPYFWEDIDDYIKNNSFSELLDLLLSDNEGVFLFQEEYSCLAVPLKRYLLAKNDISNSNIGLEVIKNERLILDYENDVACSKIFI</sequence>
<organism evidence="1 2">
    <name type="scientific">Hymenobacter koreensis</name>
    <dbReference type="NCBI Taxonomy" id="1084523"/>
    <lineage>
        <taxon>Bacteria</taxon>
        <taxon>Pseudomonadati</taxon>
        <taxon>Bacteroidota</taxon>
        <taxon>Cytophagia</taxon>
        <taxon>Cytophagales</taxon>
        <taxon>Hymenobacteraceae</taxon>
        <taxon>Hymenobacter</taxon>
    </lineage>
</organism>
<name>A0ABP8IZR2_9BACT</name>
<keyword evidence="2" id="KW-1185">Reference proteome</keyword>
<evidence type="ECO:0000313" key="2">
    <source>
        <dbReference type="Proteomes" id="UP001500454"/>
    </source>
</evidence>
<accession>A0ABP8IZR2</accession>
<comment type="caution">
    <text evidence="1">The sequence shown here is derived from an EMBL/GenBank/DDBJ whole genome shotgun (WGS) entry which is preliminary data.</text>
</comment>
<dbReference type="Proteomes" id="UP001500454">
    <property type="component" value="Unassembled WGS sequence"/>
</dbReference>
<protein>
    <submittedName>
        <fullName evidence="1">Uncharacterized protein</fullName>
    </submittedName>
</protein>
<proteinExistence type="predicted"/>
<gene>
    <name evidence="1" type="ORF">GCM10023186_22330</name>
</gene>
<evidence type="ECO:0000313" key="1">
    <source>
        <dbReference type="EMBL" id="GAA4382269.1"/>
    </source>
</evidence>